<dbReference type="OrthoDB" id="1198805at2"/>
<sequence length="409" mass="46966">MRINLKKAGVYASFLVFTILFSCLDKPNNSEPAQDYPLPIPIENSTSNDSLAFALGQTIQGFILERDSVGFVNAMNLEAFGNRVTYMEYKNPLLKRYIAQFKMGLKQGMSALPMELITLVNQGAYYDFIGYYYDEEVNTYRLIFRFFSDESGINYHDYELSPGKAGDLQVSDIFIYANGQEYSQTLNWIFLSSLPKNIIEKVIFSTAKSDADQLTATFTESRRGNHELALDYLHGVSDEMKKEKNYHLFNIRLSQQLGDDKYIAALGEMLNQFKDDPSCALLFMDYYIHHGNFEAAYQIIEDLEEATTDGFLNYLKGNLAAQEGNLEKAVESYEAMQMEFPDFHNASIDLIVVRAMQGNYQECNRLLNRLIGHGLEKEALHDMLIEMGYEQENRIYGYLDSKEYAQWLN</sequence>
<dbReference type="EMBL" id="NBWU01000009">
    <property type="protein sequence ID" value="PCE62427.1"/>
    <property type="molecule type" value="Genomic_DNA"/>
</dbReference>
<evidence type="ECO:0000313" key="1">
    <source>
        <dbReference type="EMBL" id="PCE62427.1"/>
    </source>
</evidence>
<name>A0A2A4G154_9FLAO</name>
<comment type="caution">
    <text evidence="1">The sequence shown here is derived from an EMBL/GenBank/DDBJ whole genome shotgun (WGS) entry which is preliminary data.</text>
</comment>
<gene>
    <name evidence="1" type="ORF">B7P33_18920</name>
</gene>
<organism evidence="1 2">
    <name type="scientific">Sediminicola luteus</name>
    <dbReference type="NCBI Taxonomy" id="319238"/>
    <lineage>
        <taxon>Bacteria</taxon>
        <taxon>Pseudomonadati</taxon>
        <taxon>Bacteroidota</taxon>
        <taxon>Flavobacteriia</taxon>
        <taxon>Flavobacteriales</taxon>
        <taxon>Flavobacteriaceae</taxon>
        <taxon>Sediminicola</taxon>
    </lineage>
</organism>
<keyword evidence="2" id="KW-1185">Reference proteome</keyword>
<dbReference type="AlphaFoldDB" id="A0A2A4G154"/>
<evidence type="ECO:0008006" key="3">
    <source>
        <dbReference type="Google" id="ProtNLM"/>
    </source>
</evidence>
<dbReference type="SUPFAM" id="SSF48452">
    <property type="entry name" value="TPR-like"/>
    <property type="match status" value="1"/>
</dbReference>
<proteinExistence type="predicted"/>
<protein>
    <recommendedName>
        <fullName evidence="3">Tetratricopeptide repeat protein</fullName>
    </recommendedName>
</protein>
<dbReference type="RefSeq" id="WP_097443798.1">
    <property type="nucleotide sequence ID" value="NZ_NBWU01000009.1"/>
</dbReference>
<dbReference type="Proteomes" id="UP000219559">
    <property type="component" value="Unassembled WGS sequence"/>
</dbReference>
<evidence type="ECO:0000313" key="2">
    <source>
        <dbReference type="Proteomes" id="UP000219559"/>
    </source>
</evidence>
<accession>A0A2A4G154</accession>
<dbReference type="Gene3D" id="1.25.40.10">
    <property type="entry name" value="Tetratricopeptide repeat domain"/>
    <property type="match status" value="1"/>
</dbReference>
<dbReference type="InterPro" id="IPR011990">
    <property type="entry name" value="TPR-like_helical_dom_sf"/>
</dbReference>
<reference evidence="1 2" key="1">
    <citation type="submission" date="2017-04" db="EMBL/GenBank/DDBJ databases">
        <title>A new member of the family Flavobacteriaceae isolated from ascidians.</title>
        <authorList>
            <person name="Chen L."/>
        </authorList>
    </citation>
    <scope>NUCLEOTIDE SEQUENCE [LARGE SCALE GENOMIC DNA]</scope>
    <source>
        <strain evidence="1 2">HQA918</strain>
    </source>
</reference>
<dbReference type="PROSITE" id="PS51257">
    <property type="entry name" value="PROKAR_LIPOPROTEIN"/>
    <property type="match status" value="1"/>
</dbReference>